<dbReference type="Pfam" id="PF08327">
    <property type="entry name" value="AHSA1"/>
    <property type="match status" value="1"/>
</dbReference>
<comment type="caution">
    <text evidence="4">The sequence shown here is derived from an EMBL/GenBank/DDBJ whole genome shotgun (WGS) entry which is preliminary data.</text>
</comment>
<dbReference type="RefSeq" id="WP_392814467.1">
    <property type="nucleotide sequence ID" value="NZ_JBICYV010000001.1"/>
</dbReference>
<protein>
    <submittedName>
        <fullName evidence="4">SRPBCC domain-containing protein</fullName>
    </submittedName>
</protein>
<organism evidence="4 5">
    <name type="scientific">Streptomyces cinerochromogenes</name>
    <dbReference type="NCBI Taxonomy" id="66422"/>
    <lineage>
        <taxon>Bacteria</taxon>
        <taxon>Bacillati</taxon>
        <taxon>Actinomycetota</taxon>
        <taxon>Actinomycetes</taxon>
        <taxon>Kitasatosporales</taxon>
        <taxon>Streptomycetaceae</taxon>
        <taxon>Streptomyces</taxon>
    </lineage>
</organism>
<proteinExistence type="inferred from homology"/>
<dbReference type="SUPFAM" id="SSF55961">
    <property type="entry name" value="Bet v1-like"/>
    <property type="match status" value="1"/>
</dbReference>
<dbReference type="InterPro" id="IPR013538">
    <property type="entry name" value="ASHA1/2-like_C"/>
</dbReference>
<feature type="compositionally biased region" description="Low complexity" evidence="2">
    <location>
        <begin position="31"/>
        <end position="41"/>
    </location>
</feature>
<keyword evidence="5" id="KW-1185">Reference proteome</keyword>
<dbReference type="Proteomes" id="UP001604267">
    <property type="component" value="Unassembled WGS sequence"/>
</dbReference>
<evidence type="ECO:0000313" key="4">
    <source>
        <dbReference type="EMBL" id="MFG3009272.1"/>
    </source>
</evidence>
<evidence type="ECO:0000256" key="1">
    <source>
        <dbReference type="ARBA" id="ARBA00006817"/>
    </source>
</evidence>
<name>A0ABW7AWK0_9ACTN</name>
<dbReference type="Gene3D" id="3.30.530.20">
    <property type="match status" value="1"/>
</dbReference>
<reference evidence="4 5" key="1">
    <citation type="submission" date="2024-10" db="EMBL/GenBank/DDBJ databases">
        <title>The Natural Products Discovery Center: Release of the First 8490 Sequenced Strains for Exploring Actinobacteria Biosynthetic Diversity.</title>
        <authorList>
            <person name="Kalkreuter E."/>
            <person name="Kautsar S.A."/>
            <person name="Yang D."/>
            <person name="Bader C.D."/>
            <person name="Teijaro C.N."/>
            <person name="Fluegel L."/>
            <person name="Davis C.M."/>
            <person name="Simpson J.R."/>
            <person name="Lauterbach L."/>
            <person name="Steele A.D."/>
            <person name="Gui C."/>
            <person name="Meng S."/>
            <person name="Li G."/>
            <person name="Viehrig K."/>
            <person name="Ye F."/>
            <person name="Su P."/>
            <person name="Kiefer A.F."/>
            <person name="Nichols A."/>
            <person name="Cepeda A.J."/>
            <person name="Yan W."/>
            <person name="Fan B."/>
            <person name="Jiang Y."/>
            <person name="Adhikari A."/>
            <person name="Zheng C.-J."/>
            <person name="Schuster L."/>
            <person name="Cowan T.M."/>
            <person name="Smanski M.J."/>
            <person name="Chevrette M.G."/>
            <person name="De Carvalho L.P.S."/>
            <person name="Shen B."/>
        </authorList>
    </citation>
    <scope>NUCLEOTIDE SEQUENCE [LARGE SCALE GENOMIC DNA]</scope>
    <source>
        <strain evidence="4 5">NPDC048320</strain>
    </source>
</reference>
<dbReference type="InterPro" id="IPR023393">
    <property type="entry name" value="START-like_dom_sf"/>
</dbReference>
<evidence type="ECO:0000313" key="5">
    <source>
        <dbReference type="Proteomes" id="UP001604267"/>
    </source>
</evidence>
<feature type="domain" description="Activator of Hsp90 ATPase homologue 1/2-like C-terminal" evidence="3">
    <location>
        <begin position="58"/>
        <end position="195"/>
    </location>
</feature>
<gene>
    <name evidence="4" type="ORF">ACGFZB_02200</name>
</gene>
<evidence type="ECO:0000256" key="2">
    <source>
        <dbReference type="SAM" id="MobiDB-lite"/>
    </source>
</evidence>
<feature type="compositionally biased region" description="Polar residues" evidence="2">
    <location>
        <begin position="19"/>
        <end position="29"/>
    </location>
</feature>
<accession>A0ABW7AWK0</accession>
<feature type="region of interest" description="Disordered" evidence="2">
    <location>
        <begin position="1"/>
        <end position="41"/>
    </location>
</feature>
<sequence>MDAGHLAQPEAANPPAGSPTDSPTDSRTVSPAGSAPAADPAPRALHGSFSFDLDFTVARAEVFRGFADPSLRSRWFRLPGGSATAEHALDFRVGGGETARNVFVSGDTEEHLAYRSRFLHIVPDTRIVHVYEAEVDGSTRWISLVTVELADRPAGSRLTWTEQYTWLVPTGDGTQDAAHLRGGTRLLLNGLTAAVDPGRHRLPRL</sequence>
<comment type="similarity">
    <text evidence="1">Belongs to the AHA1 family.</text>
</comment>
<evidence type="ECO:0000259" key="3">
    <source>
        <dbReference type="Pfam" id="PF08327"/>
    </source>
</evidence>
<dbReference type="EMBL" id="JBICYV010000001">
    <property type="protein sequence ID" value="MFG3009272.1"/>
    <property type="molecule type" value="Genomic_DNA"/>
</dbReference>